<evidence type="ECO:0000256" key="2">
    <source>
        <dbReference type="SAM" id="MobiDB-lite"/>
    </source>
</evidence>
<feature type="compositionally biased region" description="Basic and acidic residues" evidence="2">
    <location>
        <begin position="454"/>
        <end position="463"/>
    </location>
</feature>
<feature type="compositionally biased region" description="Basic and acidic residues" evidence="2">
    <location>
        <begin position="395"/>
        <end position="410"/>
    </location>
</feature>
<dbReference type="Proteomes" id="UP000646776">
    <property type="component" value="Unassembled WGS sequence"/>
</dbReference>
<dbReference type="AlphaFoldDB" id="A0A918HMK2"/>
<dbReference type="Pfam" id="PF00296">
    <property type="entry name" value="Bac_luciferase"/>
    <property type="match status" value="1"/>
</dbReference>
<feature type="region of interest" description="Disordered" evidence="2">
    <location>
        <begin position="350"/>
        <end position="515"/>
    </location>
</feature>
<proteinExistence type="predicted"/>
<dbReference type="CDD" id="cd01097">
    <property type="entry name" value="Tetrahydromethanopterin_reductase"/>
    <property type="match status" value="1"/>
</dbReference>
<dbReference type="PANTHER" id="PTHR43244">
    <property type="match status" value="1"/>
</dbReference>
<organism evidence="4 5">
    <name type="scientific">Streptomyces phaeofaciens</name>
    <dbReference type="NCBI Taxonomy" id="68254"/>
    <lineage>
        <taxon>Bacteria</taxon>
        <taxon>Bacillati</taxon>
        <taxon>Actinomycetota</taxon>
        <taxon>Actinomycetes</taxon>
        <taxon>Kitasatosporales</taxon>
        <taxon>Streptomycetaceae</taxon>
        <taxon>Streptomyces</taxon>
    </lineage>
</organism>
<feature type="compositionally biased region" description="Low complexity" evidence="2">
    <location>
        <begin position="380"/>
        <end position="394"/>
    </location>
</feature>
<feature type="compositionally biased region" description="Basic and acidic residues" evidence="2">
    <location>
        <begin position="428"/>
        <end position="442"/>
    </location>
</feature>
<gene>
    <name evidence="4" type="ORF">GCM10010226_62980</name>
</gene>
<reference evidence="4" key="1">
    <citation type="journal article" date="2014" name="Int. J. Syst. Evol. Microbiol.">
        <title>Complete genome sequence of Corynebacterium casei LMG S-19264T (=DSM 44701T), isolated from a smear-ripened cheese.</title>
        <authorList>
            <consortium name="US DOE Joint Genome Institute (JGI-PGF)"/>
            <person name="Walter F."/>
            <person name="Albersmeier A."/>
            <person name="Kalinowski J."/>
            <person name="Ruckert C."/>
        </authorList>
    </citation>
    <scope>NUCLEOTIDE SEQUENCE</scope>
    <source>
        <strain evidence="4">JCM 4125</strain>
    </source>
</reference>
<evidence type="ECO:0000256" key="1">
    <source>
        <dbReference type="ARBA" id="ARBA00023002"/>
    </source>
</evidence>
<sequence length="515" mass="53159">MTNVRIGVMYDRDWDPQGLPGFARAAEALGADDLWVVEDLGWNAGVSAAAVALGATARLRVGIGIAPAPLRSPALLAMELATLARVFPGRLVAGIGHGVQEWMAQAGVAARSPLALLEETITSVRALLRGERVELAGREVRLDGVRLVHPPADVPPVIAGVVRPRSLELSGRVADGTLIAEGHGPRDLEHVRALTTKGGAGPGHTLTVFAFARVGDDPDEVSRSLAPHTEGHGAWLGRPREEVFTVSGDAAGAAARDRRPGGGRRGHRRPADRGRGAAAATGRRTSGVGPRAGRSVGQQPSRRGPAVDRHVAGGRGPADDANAGLSVHDALLGASGLVVGMPRLGRTPLPTVPYPAHHRGMPTSVNMPGGKAGAGPRRSAPPGQQQGPAGQQEGASHDGDRGDHGEHRGSQDQLGGRPGGRGELPAAQREHPEPRVEAHEPQDQVVHVGPPSRPSHENADSLRCRSPAARQRPVSGAQNHSIDPLRGPRPTTAASGTAARAAPPARTAGSPPPGR</sequence>
<name>A0A918HMK2_9ACTN</name>
<evidence type="ECO:0000313" key="5">
    <source>
        <dbReference type="Proteomes" id="UP000646776"/>
    </source>
</evidence>
<keyword evidence="1" id="KW-0560">Oxidoreductase</keyword>
<keyword evidence="5" id="KW-1185">Reference proteome</keyword>
<comment type="caution">
    <text evidence="4">The sequence shown here is derived from an EMBL/GenBank/DDBJ whole genome shotgun (WGS) entry which is preliminary data.</text>
</comment>
<dbReference type="PANTHER" id="PTHR43244:SF1">
    <property type="entry name" value="5,10-METHYLENETETRAHYDROMETHANOPTERIN REDUCTASE"/>
    <property type="match status" value="1"/>
</dbReference>
<dbReference type="SUPFAM" id="SSF51679">
    <property type="entry name" value="Bacterial luciferase-like"/>
    <property type="match status" value="1"/>
</dbReference>
<evidence type="ECO:0000313" key="4">
    <source>
        <dbReference type="EMBL" id="GGT76271.1"/>
    </source>
</evidence>
<accession>A0A918HMK2</accession>
<feature type="compositionally biased region" description="Low complexity" evidence="2">
    <location>
        <begin position="276"/>
        <end position="287"/>
    </location>
</feature>
<feature type="compositionally biased region" description="Low complexity" evidence="2">
    <location>
        <begin position="488"/>
        <end position="509"/>
    </location>
</feature>
<dbReference type="InterPro" id="IPR036661">
    <property type="entry name" value="Luciferase-like_sf"/>
</dbReference>
<evidence type="ECO:0000259" key="3">
    <source>
        <dbReference type="Pfam" id="PF00296"/>
    </source>
</evidence>
<protein>
    <recommendedName>
        <fullName evidence="3">Luciferase-like domain-containing protein</fullName>
    </recommendedName>
</protein>
<dbReference type="InterPro" id="IPR011251">
    <property type="entry name" value="Luciferase-like_dom"/>
</dbReference>
<dbReference type="InterPro" id="IPR050564">
    <property type="entry name" value="F420-G6PD/mer"/>
</dbReference>
<dbReference type="GO" id="GO:0016705">
    <property type="term" value="F:oxidoreductase activity, acting on paired donors, with incorporation or reduction of molecular oxygen"/>
    <property type="evidence" value="ECO:0007669"/>
    <property type="project" value="InterPro"/>
</dbReference>
<reference evidence="4" key="2">
    <citation type="submission" date="2020-09" db="EMBL/GenBank/DDBJ databases">
        <authorList>
            <person name="Sun Q."/>
            <person name="Ohkuma M."/>
        </authorList>
    </citation>
    <scope>NUCLEOTIDE SEQUENCE</scope>
    <source>
        <strain evidence="4">JCM 4125</strain>
    </source>
</reference>
<feature type="region of interest" description="Disordered" evidence="2">
    <location>
        <begin position="246"/>
        <end position="322"/>
    </location>
</feature>
<dbReference type="EMBL" id="BMSA01000022">
    <property type="protein sequence ID" value="GGT76271.1"/>
    <property type="molecule type" value="Genomic_DNA"/>
</dbReference>
<feature type="domain" description="Luciferase-like" evidence="3">
    <location>
        <begin position="15"/>
        <end position="256"/>
    </location>
</feature>
<dbReference type="Gene3D" id="3.20.20.30">
    <property type="entry name" value="Luciferase-like domain"/>
    <property type="match status" value="1"/>
</dbReference>